<dbReference type="AlphaFoldDB" id="A0A484I8T6"/>
<proteinExistence type="predicted"/>
<sequence>MSDPRRLMQLIKLLVIAIAVTSMALAPSLLINKSADAASHSCEDTKGKSKDWIEGCKQGWYDHDHCYGADPDDGKSQQFYSGYFAGWKKGHCNK</sequence>
<protein>
    <submittedName>
        <fullName evidence="1">Uncharacterized protein</fullName>
    </submittedName>
</protein>
<reference evidence="1 2" key="1">
    <citation type="submission" date="2019-02" db="EMBL/GenBank/DDBJ databases">
        <authorList>
            <person name="Lehtovirta-Morley E L."/>
        </authorList>
    </citation>
    <scope>NUCLEOTIDE SEQUENCE [LARGE SCALE GENOMIC DNA]</scope>
    <source>
        <strain evidence="1">NFRAN1</strain>
    </source>
</reference>
<evidence type="ECO:0000313" key="1">
    <source>
        <dbReference type="EMBL" id="VFJ13631.1"/>
    </source>
</evidence>
<name>A0A484I8T6_9ARCH</name>
<dbReference type="EMBL" id="LR216287">
    <property type="protein sequence ID" value="VFJ13631.1"/>
    <property type="molecule type" value="Genomic_DNA"/>
</dbReference>
<keyword evidence="2" id="KW-1185">Reference proteome</keyword>
<accession>A0A484I8T6</accession>
<dbReference type="Proteomes" id="UP000294299">
    <property type="component" value="Chromosome NFRAN"/>
</dbReference>
<dbReference type="KEGG" id="nfn:NFRAN_1309"/>
<organism evidence="1 2">
    <name type="scientific">Candidatus Nitrosocosmicus franklandianus</name>
    <dbReference type="NCBI Taxonomy" id="1798806"/>
    <lineage>
        <taxon>Archaea</taxon>
        <taxon>Nitrososphaerota</taxon>
        <taxon>Nitrososphaeria</taxon>
        <taxon>Nitrososphaerales</taxon>
        <taxon>Nitrososphaeraceae</taxon>
        <taxon>Candidatus Nitrosocosmicus</taxon>
    </lineage>
</organism>
<gene>
    <name evidence="1" type="ORF">NFRAN_1309</name>
</gene>
<evidence type="ECO:0000313" key="2">
    <source>
        <dbReference type="Proteomes" id="UP000294299"/>
    </source>
</evidence>